<comment type="subcellular location">
    <subcellularLocation>
        <location evidence="7">Cell inner membrane</location>
        <topology evidence="7">Multi-pass membrane protein</topology>
    </subcellularLocation>
    <subcellularLocation>
        <location evidence="1">Cell membrane</location>
        <topology evidence="1">Multi-pass membrane protein</topology>
    </subcellularLocation>
</comment>
<keyword evidence="6 7" id="KW-0472">Membrane</keyword>
<dbReference type="InterPro" id="IPR049278">
    <property type="entry name" value="MS_channel_C"/>
</dbReference>
<comment type="subunit">
    <text evidence="7">Homoheptamer.</text>
</comment>
<evidence type="ECO:0000256" key="4">
    <source>
        <dbReference type="ARBA" id="ARBA00022692"/>
    </source>
</evidence>
<keyword evidence="7" id="KW-0813">Transport</keyword>
<organism evidence="11 12">
    <name type="scientific">Lysobacter niastensis</name>
    <dbReference type="NCBI Taxonomy" id="380629"/>
    <lineage>
        <taxon>Bacteria</taxon>
        <taxon>Pseudomonadati</taxon>
        <taxon>Pseudomonadota</taxon>
        <taxon>Gammaproteobacteria</taxon>
        <taxon>Lysobacterales</taxon>
        <taxon>Lysobacteraceae</taxon>
        <taxon>Lysobacter</taxon>
    </lineage>
</organism>
<sequence>MTTDLLPEKSPAMRMPGVPVRGLLARGLLWLMLASGLAWAGTVFAAAPAKPTMPGAAGPAPETTASAPVRVWNRDLVTLNTPYRGVTPQMRAKLASERIAESIDQIDPNDLRADWARVGSDTGVLFTSGTQLLFALRPGDAGAMDRAELERLAPQVLERFRQILRERKSARSPAEMMRNFGLAALATLVFALLLWLIARASEWLRERLQAAAVRRAASARLRGLDVHAVTSTTLRHAFRGLRLLLVLFATYVWLGYVLTRFPYSRPWGQALGHYLAEAASELATGFVHHIPSLLMLVLIFLVTRGVVRLVGIWFRGVETGTFEVEWLEPSAVPTTRRLASWVIWLFAITVAYPYIPGSKTDAFKGVSVFVGLMLSLGSAGVISQIVSGFVALYSRAVRPGDVVRIGEEEGVVTHIGTFSLKLVTRTREEVTIPNSTLATVPVRNYTRHSAHDGLVVTTSVAVGYDAPWRQVHALLQLAAARTPQLLAGHKPFVLQSALSDFYVQYQLNVAVADPKERVHALSRLHAEIQDAFNEFGVQIMSPNFEAQPEHKVWVPPEQWHSAPATQDSPAQAGGGRGEEGSGT</sequence>
<dbReference type="InterPro" id="IPR023408">
    <property type="entry name" value="MscS_beta-dom_sf"/>
</dbReference>
<dbReference type="Gene3D" id="3.30.70.100">
    <property type="match status" value="1"/>
</dbReference>
<dbReference type="EMBL" id="JAVDVY010000001">
    <property type="protein sequence ID" value="MDR7134422.1"/>
    <property type="molecule type" value="Genomic_DNA"/>
</dbReference>
<comment type="caution">
    <text evidence="7">Lacks conserved residue(s) required for the propagation of feature annotation.</text>
</comment>
<name>A0ABU1WAG0_9GAMM</name>
<feature type="domain" description="Mechanosensitive ion channel MscS C-terminal" evidence="10">
    <location>
        <begin position="456"/>
        <end position="539"/>
    </location>
</feature>
<evidence type="ECO:0000256" key="1">
    <source>
        <dbReference type="ARBA" id="ARBA00004651"/>
    </source>
</evidence>
<evidence type="ECO:0000256" key="3">
    <source>
        <dbReference type="ARBA" id="ARBA00022475"/>
    </source>
</evidence>
<dbReference type="Gene3D" id="2.30.30.60">
    <property type="match status" value="1"/>
</dbReference>
<keyword evidence="7" id="KW-0406">Ion transport</keyword>
<accession>A0ABU1WAG0</accession>
<feature type="transmembrane region" description="Helical" evidence="7">
    <location>
        <begin position="283"/>
        <end position="302"/>
    </location>
</feature>
<evidence type="ECO:0000256" key="6">
    <source>
        <dbReference type="ARBA" id="ARBA00023136"/>
    </source>
</evidence>
<keyword evidence="7" id="KW-0997">Cell inner membrane</keyword>
<feature type="region of interest" description="Disordered" evidence="8">
    <location>
        <begin position="558"/>
        <end position="583"/>
    </location>
</feature>
<evidence type="ECO:0000313" key="12">
    <source>
        <dbReference type="Proteomes" id="UP001251524"/>
    </source>
</evidence>
<dbReference type="PANTHER" id="PTHR30221">
    <property type="entry name" value="SMALL-CONDUCTANCE MECHANOSENSITIVE CHANNEL"/>
    <property type="match status" value="1"/>
</dbReference>
<feature type="transmembrane region" description="Helical" evidence="7">
    <location>
        <begin position="338"/>
        <end position="355"/>
    </location>
</feature>
<dbReference type="RefSeq" id="WP_310060612.1">
    <property type="nucleotide sequence ID" value="NZ_JAVDVY010000001.1"/>
</dbReference>
<gene>
    <name evidence="11" type="ORF">J2X06_001606</name>
</gene>
<reference evidence="11 12" key="1">
    <citation type="submission" date="2023-07" db="EMBL/GenBank/DDBJ databases">
        <title>Sorghum-associated microbial communities from plants grown in Nebraska, USA.</title>
        <authorList>
            <person name="Schachtman D."/>
        </authorList>
    </citation>
    <scope>NUCLEOTIDE SEQUENCE [LARGE SCALE GENOMIC DNA]</scope>
    <source>
        <strain evidence="11 12">BE198</strain>
    </source>
</reference>
<comment type="caution">
    <text evidence="11">The sequence shown here is derived from an EMBL/GenBank/DDBJ whole genome shotgun (WGS) entry which is preliminary data.</text>
</comment>
<feature type="domain" description="Mechanosensitive ion channel MscS" evidence="9">
    <location>
        <begin position="381"/>
        <end position="447"/>
    </location>
</feature>
<dbReference type="Proteomes" id="UP001251524">
    <property type="component" value="Unassembled WGS sequence"/>
</dbReference>
<dbReference type="SUPFAM" id="SSF82689">
    <property type="entry name" value="Mechanosensitive channel protein MscS (YggB), C-terminal domain"/>
    <property type="match status" value="1"/>
</dbReference>
<evidence type="ECO:0000256" key="8">
    <source>
        <dbReference type="SAM" id="MobiDB-lite"/>
    </source>
</evidence>
<feature type="transmembrane region" description="Helical" evidence="7">
    <location>
        <begin position="243"/>
        <end position="263"/>
    </location>
</feature>
<keyword evidence="4 7" id="KW-0812">Transmembrane</keyword>
<evidence type="ECO:0000256" key="2">
    <source>
        <dbReference type="ARBA" id="ARBA00008017"/>
    </source>
</evidence>
<comment type="similarity">
    <text evidence="2 7">Belongs to the MscS (TC 1.A.23) family.</text>
</comment>
<feature type="transmembrane region" description="Helical" evidence="7">
    <location>
        <begin position="180"/>
        <end position="198"/>
    </location>
</feature>
<evidence type="ECO:0000313" key="11">
    <source>
        <dbReference type="EMBL" id="MDR7134422.1"/>
    </source>
</evidence>
<dbReference type="InterPro" id="IPR011066">
    <property type="entry name" value="MscS_channel_C_sf"/>
</dbReference>
<protein>
    <recommendedName>
        <fullName evidence="7">Small-conductance mechanosensitive channel</fullName>
    </recommendedName>
</protein>
<dbReference type="Gene3D" id="1.10.287.1260">
    <property type="match status" value="1"/>
</dbReference>
<dbReference type="InterPro" id="IPR006685">
    <property type="entry name" value="MscS_channel_2nd"/>
</dbReference>
<keyword evidence="3" id="KW-1003">Cell membrane</keyword>
<dbReference type="Pfam" id="PF21082">
    <property type="entry name" value="MS_channel_3rd"/>
    <property type="match status" value="1"/>
</dbReference>
<evidence type="ECO:0000256" key="7">
    <source>
        <dbReference type="RuleBase" id="RU369025"/>
    </source>
</evidence>
<evidence type="ECO:0000259" key="10">
    <source>
        <dbReference type="Pfam" id="PF21082"/>
    </source>
</evidence>
<dbReference type="SUPFAM" id="SSF50182">
    <property type="entry name" value="Sm-like ribonucleoproteins"/>
    <property type="match status" value="1"/>
</dbReference>
<dbReference type="Pfam" id="PF00924">
    <property type="entry name" value="MS_channel_2nd"/>
    <property type="match status" value="1"/>
</dbReference>
<dbReference type="PANTHER" id="PTHR30221:SF18">
    <property type="entry name" value="SLL0590 PROTEIN"/>
    <property type="match status" value="1"/>
</dbReference>
<dbReference type="InterPro" id="IPR010920">
    <property type="entry name" value="LSM_dom_sf"/>
</dbReference>
<dbReference type="InterPro" id="IPR045275">
    <property type="entry name" value="MscS_archaea/bacteria_type"/>
</dbReference>
<comment type="function">
    <text evidence="7">Mechanosensitive channel that participates in the regulation of osmotic pressure changes within the cell, opening in response to stretch forces in the membrane lipid bilayer, without the need for other proteins. Contributes to normal resistance to hypoosmotic shock. Forms an ion channel of 1.0 nanosiemens conductance with a slight preference for anions.</text>
</comment>
<evidence type="ECO:0000259" key="9">
    <source>
        <dbReference type="Pfam" id="PF00924"/>
    </source>
</evidence>
<keyword evidence="7" id="KW-0407">Ion channel</keyword>
<keyword evidence="5 7" id="KW-1133">Transmembrane helix</keyword>
<feature type="transmembrane region" description="Helical" evidence="7">
    <location>
        <begin position="367"/>
        <end position="394"/>
    </location>
</feature>
<evidence type="ECO:0000256" key="5">
    <source>
        <dbReference type="ARBA" id="ARBA00022989"/>
    </source>
</evidence>
<proteinExistence type="inferred from homology"/>
<keyword evidence="12" id="KW-1185">Reference proteome</keyword>